<evidence type="ECO:0000256" key="2">
    <source>
        <dbReference type="SAM" id="SignalP"/>
    </source>
</evidence>
<keyword evidence="1" id="KW-0812">Transmembrane</keyword>
<dbReference type="EMBL" id="CP039354">
    <property type="protein sequence ID" value="QCE10812.1"/>
    <property type="molecule type" value="Genomic_DNA"/>
</dbReference>
<evidence type="ECO:0000313" key="3">
    <source>
        <dbReference type="EMBL" id="QCE10812.1"/>
    </source>
</evidence>
<proteinExistence type="predicted"/>
<protein>
    <submittedName>
        <fullName evidence="3">Uncharacterized protein</fullName>
    </submittedName>
</protein>
<sequence length="186" mass="20969">MRDVVETGFTLTLLSLAARLTAAAPASSSASVVLLLDVFAAASQWLWFPLLLWPFSLTAAQRRWRRRCSRNLGSRMVAGASQGSFVGSSSPEFQICDEEWRWRCGAAKLWQVCGGGVTLLQVKVAAQFVVSARFCDGREWRKMVVARPVADLLQRRGGRGGCALQVMRRGGRRRDWWLGWRWRLPW</sequence>
<dbReference type="AlphaFoldDB" id="A0A4D6ND28"/>
<dbReference type="Proteomes" id="UP000501690">
    <property type="component" value="Linkage Group LG10"/>
</dbReference>
<name>A0A4D6ND28_VIGUN</name>
<accession>A0A4D6ND28</accession>
<feature type="chain" id="PRO_5020028433" evidence="2">
    <location>
        <begin position="24"/>
        <end position="186"/>
    </location>
</feature>
<evidence type="ECO:0000313" key="4">
    <source>
        <dbReference type="Proteomes" id="UP000501690"/>
    </source>
</evidence>
<keyword evidence="2" id="KW-0732">Signal</keyword>
<keyword evidence="1" id="KW-0472">Membrane</keyword>
<organism evidence="3 4">
    <name type="scientific">Vigna unguiculata</name>
    <name type="common">Cowpea</name>
    <dbReference type="NCBI Taxonomy" id="3917"/>
    <lineage>
        <taxon>Eukaryota</taxon>
        <taxon>Viridiplantae</taxon>
        <taxon>Streptophyta</taxon>
        <taxon>Embryophyta</taxon>
        <taxon>Tracheophyta</taxon>
        <taxon>Spermatophyta</taxon>
        <taxon>Magnoliopsida</taxon>
        <taxon>eudicotyledons</taxon>
        <taxon>Gunneridae</taxon>
        <taxon>Pentapetalae</taxon>
        <taxon>rosids</taxon>
        <taxon>fabids</taxon>
        <taxon>Fabales</taxon>
        <taxon>Fabaceae</taxon>
        <taxon>Papilionoideae</taxon>
        <taxon>50 kb inversion clade</taxon>
        <taxon>NPAAA clade</taxon>
        <taxon>indigoferoid/millettioid clade</taxon>
        <taxon>Phaseoleae</taxon>
        <taxon>Vigna</taxon>
    </lineage>
</organism>
<keyword evidence="4" id="KW-1185">Reference proteome</keyword>
<keyword evidence="1" id="KW-1133">Transmembrane helix</keyword>
<gene>
    <name evidence="3" type="ORF">DEO72_LG10g2044</name>
</gene>
<feature type="transmembrane region" description="Helical" evidence="1">
    <location>
        <begin position="33"/>
        <end position="57"/>
    </location>
</feature>
<feature type="signal peptide" evidence="2">
    <location>
        <begin position="1"/>
        <end position="23"/>
    </location>
</feature>
<reference evidence="3 4" key="1">
    <citation type="submission" date="2019-04" db="EMBL/GenBank/DDBJ databases">
        <title>An improved genome assembly and genetic linkage map for asparagus bean, Vigna unguiculata ssp. sesquipedialis.</title>
        <authorList>
            <person name="Xia Q."/>
            <person name="Zhang R."/>
            <person name="Dong Y."/>
        </authorList>
    </citation>
    <scope>NUCLEOTIDE SEQUENCE [LARGE SCALE GENOMIC DNA]</scope>
    <source>
        <tissue evidence="3">Leaf</tissue>
    </source>
</reference>
<evidence type="ECO:0000256" key="1">
    <source>
        <dbReference type="SAM" id="Phobius"/>
    </source>
</evidence>